<proteinExistence type="predicted"/>
<dbReference type="AlphaFoldDB" id="A0A6L6VDG8"/>
<name>A0A6L6VDG8_AGRVI</name>
<reference evidence="1 2" key="1">
    <citation type="submission" date="2019-12" db="EMBL/GenBank/DDBJ databases">
        <title>Whole-genome sequencing of Allorhizobium vitis.</title>
        <authorList>
            <person name="Gan H.M."/>
            <person name="Szegedi E."/>
            <person name="Burr T."/>
            <person name="Savka M.A."/>
        </authorList>
    </citation>
    <scope>NUCLEOTIDE SEQUENCE [LARGE SCALE GENOMIC DNA]</scope>
    <source>
        <strain evidence="1 2">CG516</strain>
    </source>
</reference>
<organism evidence="1 2">
    <name type="scientific">Agrobacterium vitis</name>
    <name type="common">Rhizobium vitis</name>
    <dbReference type="NCBI Taxonomy" id="373"/>
    <lineage>
        <taxon>Bacteria</taxon>
        <taxon>Pseudomonadati</taxon>
        <taxon>Pseudomonadota</taxon>
        <taxon>Alphaproteobacteria</taxon>
        <taxon>Hyphomicrobiales</taxon>
        <taxon>Rhizobiaceae</taxon>
        <taxon>Rhizobium/Agrobacterium group</taxon>
        <taxon>Agrobacterium</taxon>
    </lineage>
</organism>
<comment type="caution">
    <text evidence="1">The sequence shown here is derived from an EMBL/GenBank/DDBJ whole genome shotgun (WGS) entry which is preliminary data.</text>
</comment>
<dbReference type="RefSeq" id="WP_156614515.1">
    <property type="nucleotide sequence ID" value="NZ_WPHR01000005.1"/>
</dbReference>
<dbReference type="Proteomes" id="UP000477951">
    <property type="component" value="Unassembled WGS sequence"/>
</dbReference>
<sequence length="224" mass="24322">MKYSLSLTFDTDVLANIKAAGQTVAIAKTVGTGTPNVLWLTVDPFQSNTIEWEEDYWIYASTVDVSNGASINKLTEVNPGAATKLTQVNPGPALDGGYYDLNANSIFSPFRKNNSVLSVATGTYAAINNMNYEDYPSLTFGLSQTALVNQTLHERKPISAQTVLAKQSVHMTPFTEVYLWLQSEYKSQTIITEISGTTSVAQFGDSITDIAVKYDPIHGLFGSA</sequence>
<evidence type="ECO:0000313" key="2">
    <source>
        <dbReference type="Proteomes" id="UP000477951"/>
    </source>
</evidence>
<dbReference type="EMBL" id="WPHR01000005">
    <property type="protein sequence ID" value="MUZ72925.1"/>
    <property type="molecule type" value="Genomic_DNA"/>
</dbReference>
<gene>
    <name evidence="1" type="ORF">GOZ90_09540</name>
</gene>
<protein>
    <submittedName>
        <fullName evidence="1">Uncharacterized protein</fullName>
    </submittedName>
</protein>
<accession>A0A6L6VDG8</accession>
<evidence type="ECO:0000313" key="1">
    <source>
        <dbReference type="EMBL" id="MUZ72925.1"/>
    </source>
</evidence>